<organism evidence="1 2">
    <name type="scientific">Thermincola ferriacetica</name>
    <dbReference type="NCBI Taxonomy" id="281456"/>
    <lineage>
        <taxon>Bacteria</taxon>
        <taxon>Bacillati</taxon>
        <taxon>Bacillota</taxon>
        <taxon>Clostridia</taxon>
        <taxon>Eubacteriales</taxon>
        <taxon>Thermincolaceae</taxon>
        <taxon>Thermincola</taxon>
    </lineage>
</organism>
<keyword evidence="2" id="KW-1185">Reference proteome</keyword>
<sequence>MGLFHRFWDSVKYSFNIGGYRDLQEDLKSINWLKRREEQRLDQDQWLKEVREEKQAEIEKFLQDYLENNPRDFYGYKPLEI</sequence>
<dbReference type="AlphaFoldDB" id="A0A0L6W628"/>
<name>A0A0L6W628_9FIRM</name>
<evidence type="ECO:0000313" key="1">
    <source>
        <dbReference type="EMBL" id="KNZ70970.1"/>
    </source>
</evidence>
<proteinExistence type="predicted"/>
<comment type="caution">
    <text evidence="1">The sequence shown here is derived from an EMBL/GenBank/DDBJ whole genome shotgun (WGS) entry which is preliminary data.</text>
</comment>
<evidence type="ECO:0000313" key="2">
    <source>
        <dbReference type="Proteomes" id="UP000037175"/>
    </source>
</evidence>
<dbReference type="Proteomes" id="UP000037175">
    <property type="component" value="Unassembled WGS sequence"/>
</dbReference>
<protein>
    <submittedName>
        <fullName evidence="1">Uncharacterized protein</fullName>
    </submittedName>
</protein>
<reference evidence="2" key="1">
    <citation type="submission" date="2015-07" db="EMBL/GenBank/DDBJ databases">
        <title>Complete Genome of Thermincola ferriacetica strain Z-0001T.</title>
        <authorList>
            <person name="Lusk B."/>
            <person name="Badalamenti J.P."/>
            <person name="Parameswaran P."/>
            <person name="Bond D.R."/>
            <person name="Torres C.I."/>
        </authorList>
    </citation>
    <scope>NUCLEOTIDE SEQUENCE [LARGE SCALE GENOMIC DNA]</scope>
    <source>
        <strain evidence="2">Z-0001</strain>
    </source>
</reference>
<gene>
    <name evidence="1" type="ORF">Tfer_0039</name>
</gene>
<dbReference type="EMBL" id="LGTE01000001">
    <property type="protein sequence ID" value="KNZ70970.1"/>
    <property type="molecule type" value="Genomic_DNA"/>
</dbReference>
<accession>A0A0L6W628</accession>